<evidence type="ECO:0000256" key="2">
    <source>
        <dbReference type="ARBA" id="ARBA00010446"/>
    </source>
</evidence>
<organism evidence="7 8">
    <name type="scientific">Scleroderma citrinum Foug A</name>
    <dbReference type="NCBI Taxonomy" id="1036808"/>
    <lineage>
        <taxon>Eukaryota</taxon>
        <taxon>Fungi</taxon>
        <taxon>Dikarya</taxon>
        <taxon>Basidiomycota</taxon>
        <taxon>Agaricomycotina</taxon>
        <taxon>Agaricomycetes</taxon>
        <taxon>Agaricomycetidae</taxon>
        <taxon>Boletales</taxon>
        <taxon>Sclerodermatineae</taxon>
        <taxon>Sclerodermataceae</taxon>
        <taxon>Scleroderma</taxon>
    </lineage>
</organism>
<dbReference type="Pfam" id="PF01185">
    <property type="entry name" value="Hydrophobin"/>
    <property type="match status" value="1"/>
</dbReference>
<evidence type="ECO:0000256" key="5">
    <source>
        <dbReference type="ARBA" id="ARBA00023157"/>
    </source>
</evidence>
<dbReference type="GO" id="GO:0009277">
    <property type="term" value="C:fungal-type cell wall"/>
    <property type="evidence" value="ECO:0007669"/>
    <property type="project" value="InterPro"/>
</dbReference>
<dbReference type="OrthoDB" id="4225815at2759"/>
<keyword evidence="5 6" id="KW-1015">Disulfide bond</keyword>
<evidence type="ECO:0000313" key="8">
    <source>
        <dbReference type="Proteomes" id="UP000053989"/>
    </source>
</evidence>
<dbReference type="SMART" id="SM00075">
    <property type="entry name" value="HYDRO"/>
    <property type="match status" value="1"/>
</dbReference>
<gene>
    <name evidence="7" type="ORF">SCLCIDRAFT_1212962</name>
</gene>
<proteinExistence type="inferred from homology"/>
<dbReference type="EMBL" id="KN822026">
    <property type="protein sequence ID" value="KIM64865.1"/>
    <property type="molecule type" value="Genomic_DNA"/>
</dbReference>
<keyword evidence="6" id="KW-0732">Signal</keyword>
<dbReference type="AlphaFoldDB" id="A0A0C3DWB2"/>
<dbReference type="CDD" id="cd23507">
    <property type="entry name" value="hydrophobin_I"/>
    <property type="match status" value="1"/>
</dbReference>
<evidence type="ECO:0000313" key="7">
    <source>
        <dbReference type="EMBL" id="KIM64865.1"/>
    </source>
</evidence>
<keyword evidence="3 6" id="KW-0134">Cell wall</keyword>
<reference evidence="7 8" key="1">
    <citation type="submission" date="2014-04" db="EMBL/GenBank/DDBJ databases">
        <authorList>
            <consortium name="DOE Joint Genome Institute"/>
            <person name="Kuo A."/>
            <person name="Kohler A."/>
            <person name="Nagy L.G."/>
            <person name="Floudas D."/>
            <person name="Copeland A."/>
            <person name="Barry K.W."/>
            <person name="Cichocki N."/>
            <person name="Veneault-Fourrey C."/>
            <person name="LaButti K."/>
            <person name="Lindquist E.A."/>
            <person name="Lipzen A."/>
            <person name="Lundell T."/>
            <person name="Morin E."/>
            <person name="Murat C."/>
            <person name="Sun H."/>
            <person name="Tunlid A."/>
            <person name="Henrissat B."/>
            <person name="Grigoriev I.V."/>
            <person name="Hibbett D.S."/>
            <person name="Martin F."/>
            <person name="Nordberg H.P."/>
            <person name="Cantor M.N."/>
            <person name="Hua S.X."/>
        </authorList>
    </citation>
    <scope>NUCLEOTIDE SEQUENCE [LARGE SCALE GENOMIC DNA]</scope>
    <source>
        <strain evidence="7 8">Foug A</strain>
    </source>
</reference>
<dbReference type="InterPro" id="IPR001338">
    <property type="entry name" value="Class_I_Hydrophobin"/>
</dbReference>
<reference evidence="8" key="2">
    <citation type="submission" date="2015-01" db="EMBL/GenBank/DDBJ databases">
        <title>Evolutionary Origins and Diversification of the Mycorrhizal Mutualists.</title>
        <authorList>
            <consortium name="DOE Joint Genome Institute"/>
            <consortium name="Mycorrhizal Genomics Consortium"/>
            <person name="Kohler A."/>
            <person name="Kuo A."/>
            <person name="Nagy L.G."/>
            <person name="Floudas D."/>
            <person name="Copeland A."/>
            <person name="Barry K.W."/>
            <person name="Cichocki N."/>
            <person name="Veneault-Fourrey C."/>
            <person name="LaButti K."/>
            <person name="Lindquist E.A."/>
            <person name="Lipzen A."/>
            <person name="Lundell T."/>
            <person name="Morin E."/>
            <person name="Murat C."/>
            <person name="Riley R."/>
            <person name="Ohm R."/>
            <person name="Sun H."/>
            <person name="Tunlid A."/>
            <person name="Henrissat B."/>
            <person name="Grigoriev I.V."/>
            <person name="Hibbett D.S."/>
            <person name="Martin F."/>
        </authorList>
    </citation>
    <scope>NUCLEOTIDE SEQUENCE [LARGE SCALE GENOMIC DNA]</scope>
    <source>
        <strain evidence="8">Foug A</strain>
    </source>
</reference>
<feature type="chain" id="PRO_5013986579" description="Hydrophobin" evidence="6">
    <location>
        <begin position="18"/>
        <end position="109"/>
    </location>
</feature>
<dbReference type="STRING" id="1036808.A0A0C3DWB2"/>
<dbReference type="InParanoid" id="A0A0C3DWB2"/>
<evidence type="ECO:0000256" key="3">
    <source>
        <dbReference type="ARBA" id="ARBA00022512"/>
    </source>
</evidence>
<dbReference type="GO" id="GO:0005199">
    <property type="term" value="F:structural constituent of cell wall"/>
    <property type="evidence" value="ECO:0007669"/>
    <property type="project" value="InterPro"/>
</dbReference>
<evidence type="ECO:0000256" key="1">
    <source>
        <dbReference type="ARBA" id="ARBA00004191"/>
    </source>
</evidence>
<dbReference type="HOGENOM" id="CLU_105134_2_0_1"/>
<keyword evidence="8" id="KW-1185">Reference proteome</keyword>
<dbReference type="Proteomes" id="UP000053989">
    <property type="component" value="Unassembled WGS sequence"/>
</dbReference>
<feature type="signal peptide" evidence="6">
    <location>
        <begin position="1"/>
        <end position="17"/>
    </location>
</feature>
<keyword evidence="4 6" id="KW-0964">Secreted</keyword>
<sequence>MFARVFAVASLAALAVANPLAVRGGESKCNNGQIQCCQQTQQASSFLSGFNNNVLASVAASVEGLVGVQCSPISVIGGGAACQANQQAVCCEGNTFNGLVNLGCSNVNL</sequence>
<evidence type="ECO:0000256" key="6">
    <source>
        <dbReference type="RuleBase" id="RU365009"/>
    </source>
</evidence>
<comment type="subcellular location">
    <subcellularLocation>
        <location evidence="1 6">Secreted</location>
        <location evidence="1 6">Cell wall</location>
    </subcellularLocation>
</comment>
<evidence type="ECO:0000256" key="4">
    <source>
        <dbReference type="ARBA" id="ARBA00022525"/>
    </source>
</evidence>
<comment type="similarity">
    <text evidence="2 6">Belongs to the fungal hydrophobin family.</text>
</comment>
<accession>A0A0C3DWB2</accession>
<protein>
    <recommendedName>
        <fullName evidence="6">Hydrophobin</fullName>
    </recommendedName>
</protein>
<name>A0A0C3DWB2_9AGAM</name>